<feature type="region of interest" description="Disordered" evidence="1">
    <location>
        <begin position="201"/>
        <end position="229"/>
    </location>
</feature>
<evidence type="ECO:0000256" key="1">
    <source>
        <dbReference type="SAM" id="MobiDB-lite"/>
    </source>
</evidence>
<protein>
    <submittedName>
        <fullName evidence="2">Probable Co/Zn/Cd efflux system membrane fusion protein</fullName>
    </submittedName>
</protein>
<feature type="non-terminal residue" evidence="2">
    <location>
        <position position="1"/>
    </location>
</feature>
<reference evidence="2" key="1">
    <citation type="submission" date="2018-06" db="EMBL/GenBank/DDBJ databases">
        <authorList>
            <person name="Zhirakovskaya E."/>
        </authorList>
    </citation>
    <scope>NUCLEOTIDE SEQUENCE</scope>
</reference>
<dbReference type="PANTHER" id="PTHR30469:SF38">
    <property type="entry name" value="HLYD FAMILY SECRETION PROTEIN"/>
    <property type="match status" value="1"/>
</dbReference>
<dbReference type="AlphaFoldDB" id="A0A3B1CUQ4"/>
<dbReference type="GO" id="GO:0015562">
    <property type="term" value="F:efflux transmembrane transporter activity"/>
    <property type="evidence" value="ECO:0007669"/>
    <property type="project" value="TreeGrafter"/>
</dbReference>
<name>A0A3B1CUQ4_9ZZZZ</name>
<evidence type="ECO:0000313" key="2">
    <source>
        <dbReference type="EMBL" id="VAX30221.1"/>
    </source>
</evidence>
<dbReference type="PANTHER" id="PTHR30469">
    <property type="entry name" value="MULTIDRUG RESISTANCE PROTEIN MDTA"/>
    <property type="match status" value="1"/>
</dbReference>
<proteinExistence type="predicted"/>
<dbReference type="EMBL" id="UOGG01000103">
    <property type="protein sequence ID" value="VAX30221.1"/>
    <property type="molecule type" value="Genomic_DNA"/>
</dbReference>
<dbReference type="Gene3D" id="2.40.50.100">
    <property type="match status" value="1"/>
</dbReference>
<gene>
    <name evidence="2" type="ORF">MNBD_NITROSPINAE05-456</name>
</gene>
<dbReference type="Gene3D" id="2.40.420.20">
    <property type="match status" value="1"/>
</dbReference>
<accession>A0A3B1CUQ4</accession>
<sequence>RLNVSKASIRAPFSGVVISKKIEQGAYASAGTSVVEMIGSSHLKAVLEMPQSYRKKLKNLQGVEFRVRNFDLKFKYGKELSKNIRVIPDANIYSGNIKVQIDLPKPNALLFPGVNLEAVMQFGTRKNVLHIPSIALVISDKGTVVYIMKNKSAHLVPVKAFKERNDYVEIEDFTHQLGPKVDLILRGSGAVFPGASVFPTNLSPEAKPPFSAASKKPDTDKELAETPKT</sequence>
<dbReference type="GO" id="GO:1990281">
    <property type="term" value="C:efflux pump complex"/>
    <property type="evidence" value="ECO:0007669"/>
    <property type="project" value="TreeGrafter"/>
</dbReference>
<organism evidence="2">
    <name type="scientific">hydrothermal vent metagenome</name>
    <dbReference type="NCBI Taxonomy" id="652676"/>
    <lineage>
        <taxon>unclassified sequences</taxon>
        <taxon>metagenomes</taxon>
        <taxon>ecological metagenomes</taxon>
    </lineage>
</organism>
<feature type="compositionally biased region" description="Basic and acidic residues" evidence="1">
    <location>
        <begin position="215"/>
        <end position="229"/>
    </location>
</feature>